<proteinExistence type="predicted"/>
<dbReference type="AlphaFoldDB" id="A0A7X0VXN9"/>
<protein>
    <submittedName>
        <fullName evidence="1">Uncharacterized protein</fullName>
    </submittedName>
</protein>
<organism evidence="1 2">
    <name type="scientific">Cohnella zeiphila</name>
    <dbReference type="NCBI Taxonomy" id="2761120"/>
    <lineage>
        <taxon>Bacteria</taxon>
        <taxon>Bacillati</taxon>
        <taxon>Bacillota</taxon>
        <taxon>Bacilli</taxon>
        <taxon>Bacillales</taxon>
        <taxon>Paenibacillaceae</taxon>
        <taxon>Cohnella</taxon>
    </lineage>
</organism>
<name>A0A7X0VXN9_9BACL</name>
<comment type="caution">
    <text evidence="1">The sequence shown here is derived from an EMBL/GenBank/DDBJ whole genome shotgun (WGS) entry which is preliminary data.</text>
</comment>
<evidence type="ECO:0000313" key="2">
    <source>
        <dbReference type="Proteomes" id="UP000564644"/>
    </source>
</evidence>
<evidence type="ECO:0000313" key="1">
    <source>
        <dbReference type="EMBL" id="MBB6733810.1"/>
    </source>
</evidence>
<keyword evidence="2" id="KW-1185">Reference proteome</keyword>
<gene>
    <name evidence="1" type="ORF">H7C18_23070</name>
</gene>
<accession>A0A7X0VXN9</accession>
<dbReference type="EMBL" id="JACJVO010000031">
    <property type="protein sequence ID" value="MBB6733810.1"/>
    <property type="molecule type" value="Genomic_DNA"/>
</dbReference>
<dbReference type="Proteomes" id="UP000564644">
    <property type="component" value="Unassembled WGS sequence"/>
</dbReference>
<reference evidence="1 2" key="1">
    <citation type="submission" date="2020-08" db="EMBL/GenBank/DDBJ databases">
        <title>Cohnella phylogeny.</title>
        <authorList>
            <person name="Dunlap C."/>
        </authorList>
    </citation>
    <scope>NUCLEOTIDE SEQUENCE [LARGE SCALE GENOMIC DNA]</scope>
    <source>
        <strain evidence="1 2">CBP 2801</strain>
    </source>
</reference>
<sequence>MNATNRFVKPSPLSAIKLKRIELAMLESADRKGFEPLELSPAGPISAEHQAKRRKCFFIAEKDTLIRTASWTECTNI</sequence>